<dbReference type="EMBL" id="LR216287">
    <property type="protein sequence ID" value="VFJ13465.1"/>
    <property type="molecule type" value="Genomic_DNA"/>
</dbReference>
<dbReference type="GeneID" id="39420561"/>
<evidence type="ECO:0000313" key="2">
    <source>
        <dbReference type="EMBL" id="VFJ13465.1"/>
    </source>
</evidence>
<reference evidence="2 3" key="1">
    <citation type="submission" date="2019-02" db="EMBL/GenBank/DDBJ databases">
        <authorList>
            <person name="Lehtovirta-Morley E L."/>
        </authorList>
    </citation>
    <scope>NUCLEOTIDE SEQUENCE [LARGE SCALE GENOMIC DNA]</scope>
    <source>
        <strain evidence="2">NFRAN1</strain>
    </source>
</reference>
<keyword evidence="1" id="KW-1133">Transmembrane helix</keyword>
<gene>
    <name evidence="2" type="ORF">NFRAN_1143</name>
</gene>
<keyword evidence="3" id="KW-1185">Reference proteome</keyword>
<dbReference type="Proteomes" id="UP000294299">
    <property type="component" value="Chromosome NFRAN"/>
</dbReference>
<name>A0A484IBQ1_9ARCH</name>
<keyword evidence="1" id="KW-0472">Membrane</keyword>
<dbReference type="RefSeq" id="WP_134483383.1">
    <property type="nucleotide sequence ID" value="NZ_LR216287.1"/>
</dbReference>
<dbReference type="OrthoDB" id="12370at2157"/>
<sequence>MNNSGERKEDNGNDKRADSSIFFIMDGIIDQLNKTKKLFIIMLLTIMIIPPIAFMLSFIFFGFPFHDDNNNYGSWVDHRPWTNESNPHSTADSDFNPQFRFLPLIPIVIVLVWLGIGIRQWIVLSKWDKRYKKYKELQKKIDEELEKDDKSQSE</sequence>
<evidence type="ECO:0000313" key="3">
    <source>
        <dbReference type="Proteomes" id="UP000294299"/>
    </source>
</evidence>
<dbReference type="AlphaFoldDB" id="A0A484IBQ1"/>
<organism evidence="2 3">
    <name type="scientific">Candidatus Nitrosocosmicus franklandianus</name>
    <dbReference type="NCBI Taxonomy" id="1798806"/>
    <lineage>
        <taxon>Archaea</taxon>
        <taxon>Nitrososphaerota</taxon>
        <taxon>Nitrososphaeria</taxon>
        <taxon>Nitrososphaerales</taxon>
        <taxon>Nitrososphaeraceae</taxon>
        <taxon>Candidatus Nitrosocosmicus</taxon>
    </lineage>
</organism>
<evidence type="ECO:0000256" key="1">
    <source>
        <dbReference type="SAM" id="Phobius"/>
    </source>
</evidence>
<feature type="transmembrane region" description="Helical" evidence="1">
    <location>
        <begin position="101"/>
        <end position="124"/>
    </location>
</feature>
<protein>
    <submittedName>
        <fullName evidence="2">Uncharacterized protein</fullName>
    </submittedName>
</protein>
<keyword evidence="1" id="KW-0812">Transmembrane</keyword>
<feature type="transmembrane region" description="Helical" evidence="1">
    <location>
        <begin position="38"/>
        <end position="63"/>
    </location>
</feature>
<proteinExistence type="predicted"/>
<dbReference type="KEGG" id="nfn:NFRAN_1143"/>
<accession>A0A484IBQ1</accession>